<feature type="chain" id="PRO_5042946064" description="Basement membrane-specific heparan sulfate proteoglycan core protein" evidence="5">
    <location>
        <begin position="25"/>
        <end position="962"/>
    </location>
</feature>
<gene>
    <name evidence="8" type="ORF">GCK32_004642</name>
</gene>
<dbReference type="SUPFAM" id="SSF49899">
    <property type="entry name" value="Concanavalin A-like lectins/glucanases"/>
    <property type="match status" value="4"/>
</dbReference>
<evidence type="ECO:0008006" key="10">
    <source>
        <dbReference type="Google" id="ProtNLM"/>
    </source>
</evidence>
<dbReference type="AlphaFoldDB" id="A0AAN8FUD6"/>
<feature type="disulfide bond" evidence="2">
    <location>
        <begin position="366"/>
        <end position="375"/>
    </location>
</feature>
<dbReference type="PROSITE" id="PS50026">
    <property type="entry name" value="EGF_3"/>
    <property type="match status" value="2"/>
</dbReference>
<dbReference type="Pfam" id="PF00054">
    <property type="entry name" value="Laminin_G_1"/>
    <property type="match status" value="1"/>
</dbReference>
<feature type="disulfide bond" evidence="2">
    <location>
        <begin position="347"/>
        <end position="364"/>
    </location>
</feature>
<comment type="caution">
    <text evidence="8">The sequence shown here is derived from an EMBL/GenBank/DDBJ whole genome shotgun (WGS) entry which is preliminary data.</text>
</comment>
<feature type="region of interest" description="Disordered" evidence="4">
    <location>
        <begin position="662"/>
        <end position="703"/>
    </location>
</feature>
<dbReference type="SMART" id="SM00282">
    <property type="entry name" value="LamG"/>
    <property type="match status" value="3"/>
</dbReference>
<dbReference type="EMBL" id="WIXE01003891">
    <property type="protein sequence ID" value="KAK5983544.1"/>
    <property type="molecule type" value="Genomic_DNA"/>
</dbReference>
<evidence type="ECO:0000313" key="9">
    <source>
        <dbReference type="Proteomes" id="UP001331761"/>
    </source>
</evidence>
<evidence type="ECO:0000256" key="4">
    <source>
        <dbReference type="SAM" id="MobiDB-lite"/>
    </source>
</evidence>
<dbReference type="PROSITE" id="PS00022">
    <property type="entry name" value="EGF_1"/>
    <property type="match status" value="4"/>
</dbReference>
<feature type="domain" description="Laminin G" evidence="6">
    <location>
        <begin position="759"/>
        <end position="939"/>
    </location>
</feature>
<feature type="signal peptide" evidence="5">
    <location>
        <begin position="1"/>
        <end position="24"/>
    </location>
</feature>
<feature type="disulfide bond" evidence="2">
    <location>
        <begin position="743"/>
        <end position="752"/>
    </location>
</feature>
<comment type="caution">
    <text evidence="2">Lacks conserved residue(s) required for the propagation of feature annotation.</text>
</comment>
<feature type="domain" description="EGF-like" evidence="7">
    <location>
        <begin position="338"/>
        <end position="376"/>
    </location>
</feature>
<proteinExistence type="predicted"/>
<dbReference type="InterPro" id="IPR050372">
    <property type="entry name" value="Neurexin-related_CASP"/>
</dbReference>
<evidence type="ECO:0000256" key="2">
    <source>
        <dbReference type="PROSITE-ProRule" id="PRU00076"/>
    </source>
</evidence>
<keyword evidence="2" id="KW-0245">EGF-like domain</keyword>
<dbReference type="InterPro" id="IPR000742">
    <property type="entry name" value="EGF"/>
</dbReference>
<reference evidence="8 9" key="1">
    <citation type="submission" date="2019-10" db="EMBL/GenBank/DDBJ databases">
        <title>Assembly and Annotation for the nematode Trichostrongylus colubriformis.</title>
        <authorList>
            <person name="Martin J."/>
        </authorList>
    </citation>
    <scope>NUCLEOTIDE SEQUENCE [LARGE SCALE GENOMIC DNA]</scope>
    <source>
        <strain evidence="8">G859</strain>
        <tissue evidence="8">Whole worm</tissue>
    </source>
</reference>
<evidence type="ECO:0000313" key="8">
    <source>
        <dbReference type="EMBL" id="KAK5983544.1"/>
    </source>
</evidence>
<keyword evidence="5" id="KW-0732">Signal</keyword>
<evidence type="ECO:0000259" key="6">
    <source>
        <dbReference type="PROSITE" id="PS50025"/>
    </source>
</evidence>
<dbReference type="SMART" id="SM00181">
    <property type="entry name" value="EGF"/>
    <property type="match status" value="4"/>
</dbReference>
<dbReference type="Pfam" id="PF02210">
    <property type="entry name" value="Laminin_G_2"/>
    <property type="match status" value="2"/>
</dbReference>
<dbReference type="SUPFAM" id="SSF57184">
    <property type="entry name" value="Growth factor receptor domain"/>
    <property type="match status" value="1"/>
</dbReference>
<feature type="domain" description="EGF-like" evidence="7">
    <location>
        <begin position="716"/>
        <end position="753"/>
    </location>
</feature>
<accession>A0AAN8FUD6</accession>
<dbReference type="CDD" id="cd00110">
    <property type="entry name" value="LamG"/>
    <property type="match status" value="3"/>
</dbReference>
<dbReference type="Proteomes" id="UP001331761">
    <property type="component" value="Unassembled WGS sequence"/>
</dbReference>
<keyword evidence="1 2" id="KW-1015">Disulfide bond</keyword>
<evidence type="ECO:0000256" key="1">
    <source>
        <dbReference type="ARBA" id="ARBA00023157"/>
    </source>
</evidence>
<evidence type="ECO:0000256" key="3">
    <source>
        <dbReference type="PROSITE-ProRule" id="PRU00122"/>
    </source>
</evidence>
<dbReference type="InterPro" id="IPR009030">
    <property type="entry name" value="Growth_fac_rcpt_cys_sf"/>
</dbReference>
<keyword evidence="9" id="KW-1185">Reference proteome</keyword>
<dbReference type="Gene3D" id="2.60.120.200">
    <property type="match status" value="4"/>
</dbReference>
<dbReference type="PANTHER" id="PTHR15036:SF85">
    <property type="entry name" value="SP2353, ISOFORM A"/>
    <property type="match status" value="1"/>
</dbReference>
<organism evidence="8 9">
    <name type="scientific">Trichostrongylus colubriformis</name>
    <name type="common">Black scour worm</name>
    <dbReference type="NCBI Taxonomy" id="6319"/>
    <lineage>
        <taxon>Eukaryota</taxon>
        <taxon>Metazoa</taxon>
        <taxon>Ecdysozoa</taxon>
        <taxon>Nematoda</taxon>
        <taxon>Chromadorea</taxon>
        <taxon>Rhabditida</taxon>
        <taxon>Rhabditina</taxon>
        <taxon>Rhabditomorpha</taxon>
        <taxon>Strongyloidea</taxon>
        <taxon>Trichostrongylidae</taxon>
        <taxon>Trichostrongylus</taxon>
    </lineage>
</organism>
<dbReference type="InterPro" id="IPR013320">
    <property type="entry name" value="ConA-like_dom_sf"/>
</dbReference>
<sequence length="962" mass="106941">MGWTHKSWHSASPSFLSFTLVFQGYKCICPIEFAGDYCERRSAHCKEEDCNSGICEEVGDTWHCVCPLNATGLRCEIPVEQPSISSIGFKSNTSFMTMPSPKSLDHFQISMNLKPEDVERNRMLLYVASDYDPESKKHMSVSVMDGSIVYSYSDGEDFVPTFFGQETLILPSMTDEQLTNLDVTLSFNPDGNDGVIFETARRPSLPGEDPALISRPPNIEHRARIDHGAVVYEYDIGYGKESIVSPNNVTPHEWNTVRLINNDTKAVLQLNSGPATEKSHPPIRFEQGSNGPVFLGGLRDPTDPDRTHQGYRGVISSMTVSGKPVDLGSVERQPDMISHDSCKHSLCLHSSRCRNANTPKGYMCICLIEFAGEYCERRSAHCKEEDCNSGICEEVGDTWHCVCPLNATGLRCEIPVEQPSISSIGFKSDTSFMTMPSPKSLDHFQISMNLKPEDVERNRMLLYVASDYDPESKKHMSVSVMDGSIVYSYSDGEDREEIRSAPVEPGVVYTVVLSRNDSTTSLFINDQMFEKKNELKTFEPGTELFVGGLPPGIDVPEDVPATSFFGCINEISVDGTELDFNDQSTFNSGDVSQCVMVEEVFPTKVFTPELPPTTEVTTTKFTTTEVTTTEVTTTEVTTTEEVIHVYNTVKDVDAPEPILQKVDESEEEEHEVQEPTPTPASEEESPIEEISSDQMPTVELSTDDPCATEGLGEACLDKACLDNECGPNGECVPVNQTYYRCQCNLYYDGPRCDLFKPIERAAKFDGDAFLEISADEFPHLTSEKKEVVEFKFKTSEPDGVIFWQGQQPGASVVGEDYFSVGLSEGRLHFSYELGGGAAHMVSQTRVDDDKEHYVRIERQGRRGILKVDNELEQSGLSSGILAMLNADGNIFIGGVPDVYRDTGGLHSKNFIGCVADVALNGEILDLMGTAIDGKNARPCDEWISPRRRRLKHRRRHRDWILL</sequence>
<dbReference type="PROSITE" id="PS50025">
    <property type="entry name" value="LAM_G_DOMAIN"/>
    <property type="match status" value="3"/>
</dbReference>
<protein>
    <recommendedName>
        <fullName evidence="10">Basement membrane-specific heparan sulfate proteoglycan core protein</fullName>
    </recommendedName>
</protein>
<evidence type="ECO:0000256" key="5">
    <source>
        <dbReference type="SAM" id="SignalP"/>
    </source>
</evidence>
<feature type="domain" description="Laminin G" evidence="6">
    <location>
        <begin position="422"/>
        <end position="594"/>
    </location>
</feature>
<feature type="compositionally biased region" description="Acidic residues" evidence="4">
    <location>
        <begin position="681"/>
        <end position="691"/>
    </location>
</feature>
<name>A0AAN8FUD6_TRICO</name>
<dbReference type="GO" id="GO:0016020">
    <property type="term" value="C:membrane"/>
    <property type="evidence" value="ECO:0007669"/>
    <property type="project" value="UniProtKB-SubCell"/>
</dbReference>
<dbReference type="InterPro" id="IPR001791">
    <property type="entry name" value="Laminin_G"/>
</dbReference>
<feature type="disulfide bond" evidence="3">
    <location>
        <begin position="567"/>
        <end position="594"/>
    </location>
</feature>
<evidence type="ECO:0000259" key="7">
    <source>
        <dbReference type="PROSITE" id="PS50026"/>
    </source>
</evidence>
<feature type="domain" description="Laminin G" evidence="6">
    <location>
        <begin position="157"/>
        <end position="342"/>
    </location>
</feature>
<dbReference type="PANTHER" id="PTHR15036">
    <property type="entry name" value="PIKACHURIN-LIKE PROTEIN"/>
    <property type="match status" value="1"/>
</dbReference>
<dbReference type="Gene3D" id="2.10.25.10">
    <property type="entry name" value="Laminin"/>
    <property type="match status" value="2"/>
</dbReference>